<dbReference type="SUPFAM" id="SSF48371">
    <property type="entry name" value="ARM repeat"/>
    <property type="match status" value="1"/>
</dbReference>
<keyword evidence="3" id="KW-1185">Reference proteome</keyword>
<feature type="region of interest" description="Disordered" evidence="1">
    <location>
        <begin position="1116"/>
        <end position="1151"/>
    </location>
</feature>
<sequence>MYSIINSNFNRTYNPNGTRNALSDIKKLLTSRDTAAQNKACGYLTEVISRYNINSNEGARMVEYLLENDITVFLCEATSNLDFTLFRSILTCVRLLWRSRQFFACEHAAHAMMAVLRALAHYAGSGSKQPVDVCLHFLCDLLNGIAISKTTPPLSHQSAYSTVQLLACLNALTTHVSTNPHTILSSALVLHGLISYQPDNLTINTNTANALLEVLKKWFGLLMGTLNHSMLVGDNTDSGMFYAVICQLGLDVFGLIKLVGRDQKADFVQAILSDDHEINALRQSLKLMKEAVSLVVTELVGFTKEHQSQIPTEEYNLFLKLLLNYFYDNINADNITDFCDMLFSKGYLMMLPQVQINRNDISVRKVSTLVLGEMLKVLADKYLMVDDIHTDTCAKDIHMGLVELQYGIERPHRIGSQLQKSQPYSLLIYIYFYCQSSENPEEATAQLLPYLVEHILKLPKSFRPPPYIIKALWLVFAMSSISNDSLQSLEERVYLEKATDRLLGMLLPQPAVYYTHNPAILLWTFTSHFLPFPINLMSSISNGSLQSLEERVYLEKATDRLLGMLLPQPAVYYTHNPAILLWTFTLPPVVTVSVPLDTERQRRLSQWLKSEDSLPTDLTTQPTVWELLLNILIQCTDKTIVGNCIEALHVCLEDGDDEARQDFAVLVWSMLPNVLAKVLIDTDCQIDANICHFLDLATTLPPLQIDQLVCLKTAVLITAIFSKNLPEHCDESIRHHYEYVCMKLGLYLLSLANQQGDNRVLLSYTNRAGFLQAVLSAADSMDERVACAALQLLSYVIHYFTKSNYQSSLATPTARVSCKPCCPRPTVWTRESPAPHYNYSPTSYTTSLRATTSYTNRAGFLQAVLSAADSMDERVACAALQLLSYVINYFTKSNYQPKSVLQIQTHLIIRSLKRDSTSERGASLLQLVYMVLNTGASSPLALAYSVDELPSVSAQCNALRALMFRIQLMLCCRDCKNQSSAGWKTLSSIFKHAILTKNDTKLIATLTSQPWTHTLIHFQLTQGLTQEFLTFTQNWLTLLKITIKKYQEVRRIQLGKQSLVIKTMVMMKRNLDVTGEFKDMNEKLLVVVDEILEDSGIKWPDARVLDIHTELADVTEDHDQEIPRSEKDTAGEAKPSDQDNGDDEEEFGPTLTSQPWTHTLIHFQLTQGLTQEFLTFTQNWLTLLKITIKKYQEVRRIQLGKQSLVIKTMVMMKRNLDVTGEFKDMNEKLLVVVDEILEDSGIKCD</sequence>
<reference evidence="2" key="1">
    <citation type="submission" date="2021-12" db="EMBL/GenBank/DDBJ databases">
        <authorList>
            <person name="King R."/>
        </authorList>
    </citation>
    <scope>NUCLEOTIDE SEQUENCE</scope>
</reference>
<name>A0A9N8L3Y8_CHRIL</name>
<evidence type="ECO:0000313" key="3">
    <source>
        <dbReference type="Proteomes" id="UP001154114"/>
    </source>
</evidence>
<protein>
    <submittedName>
        <fullName evidence="2">Uncharacterized protein</fullName>
    </submittedName>
</protein>
<dbReference type="InterPro" id="IPR016024">
    <property type="entry name" value="ARM-type_fold"/>
</dbReference>
<evidence type="ECO:0000256" key="1">
    <source>
        <dbReference type="SAM" id="MobiDB-lite"/>
    </source>
</evidence>
<organism evidence="2 3">
    <name type="scientific">Chrysodeixis includens</name>
    <name type="common">Soybean looper</name>
    <name type="synonym">Pseudoplusia includens</name>
    <dbReference type="NCBI Taxonomy" id="689277"/>
    <lineage>
        <taxon>Eukaryota</taxon>
        <taxon>Metazoa</taxon>
        <taxon>Ecdysozoa</taxon>
        <taxon>Arthropoda</taxon>
        <taxon>Hexapoda</taxon>
        <taxon>Insecta</taxon>
        <taxon>Pterygota</taxon>
        <taxon>Neoptera</taxon>
        <taxon>Endopterygota</taxon>
        <taxon>Lepidoptera</taxon>
        <taxon>Glossata</taxon>
        <taxon>Ditrysia</taxon>
        <taxon>Noctuoidea</taxon>
        <taxon>Noctuidae</taxon>
        <taxon>Plusiinae</taxon>
        <taxon>Chrysodeixis</taxon>
    </lineage>
</organism>
<feature type="compositionally biased region" description="Basic and acidic residues" evidence="1">
    <location>
        <begin position="1116"/>
        <end position="1137"/>
    </location>
</feature>
<gene>
    <name evidence="2" type="ORF">CINC_LOCUS4656</name>
</gene>
<accession>A0A9N8L3Y8</accession>
<dbReference type="Proteomes" id="UP001154114">
    <property type="component" value="Chromosome 18"/>
</dbReference>
<dbReference type="EMBL" id="LR824021">
    <property type="protein sequence ID" value="CAD0203001.1"/>
    <property type="molecule type" value="Genomic_DNA"/>
</dbReference>
<dbReference type="AlphaFoldDB" id="A0A9N8L3Y8"/>
<evidence type="ECO:0000313" key="2">
    <source>
        <dbReference type="EMBL" id="CAD0203001.1"/>
    </source>
</evidence>
<proteinExistence type="predicted"/>
<dbReference type="OrthoDB" id="7449659at2759"/>